<dbReference type="RefSeq" id="WP_092866012.1">
    <property type="nucleotide sequence ID" value="NZ_FOQH01000019.1"/>
</dbReference>
<protein>
    <submittedName>
        <fullName evidence="2">Uncharacterized protein</fullName>
    </submittedName>
</protein>
<sequence>MILFRLRPSRHASCARGGGAVALRRLAPALALLLAACAQGAGSAPDARPDDPEVLARARLIVEAFVTEEVYAEIVETSLDASRATSVAEVRTAGFTPGQAESLVDLMDEVALAARGTVVDVFSEIMVQTCSPIELDLAVPGQGLGPCARIRPEALSARSDDRLHRVFIPMLLEDWMAAVEANRLEFGMTLEQAAELRLAVEAEIAAFRDA</sequence>
<dbReference type="AlphaFoldDB" id="A0A1I3PRQ5"/>
<feature type="chain" id="PRO_5011790568" evidence="1">
    <location>
        <begin position="41"/>
        <end position="210"/>
    </location>
</feature>
<accession>A0A1I3PRQ5</accession>
<dbReference type="EMBL" id="FOQH01000019">
    <property type="protein sequence ID" value="SFJ23676.1"/>
    <property type="molecule type" value="Genomic_DNA"/>
</dbReference>
<keyword evidence="3" id="KW-1185">Reference proteome</keyword>
<name>A0A1I3PRQ5_9RHOB</name>
<keyword evidence="1" id="KW-0732">Signal</keyword>
<reference evidence="2 3" key="1">
    <citation type="submission" date="2016-10" db="EMBL/GenBank/DDBJ databases">
        <authorList>
            <person name="de Groot N.N."/>
        </authorList>
    </citation>
    <scope>NUCLEOTIDE SEQUENCE [LARGE SCALE GENOMIC DNA]</scope>
    <source>
        <strain evidence="2 3">CGMCC 1.11030</strain>
    </source>
</reference>
<dbReference type="Proteomes" id="UP000199377">
    <property type="component" value="Unassembled WGS sequence"/>
</dbReference>
<evidence type="ECO:0000313" key="3">
    <source>
        <dbReference type="Proteomes" id="UP000199377"/>
    </source>
</evidence>
<feature type="signal peptide" evidence="1">
    <location>
        <begin position="1"/>
        <end position="40"/>
    </location>
</feature>
<organism evidence="2 3">
    <name type="scientific">Albimonas pacifica</name>
    <dbReference type="NCBI Taxonomy" id="1114924"/>
    <lineage>
        <taxon>Bacteria</taxon>
        <taxon>Pseudomonadati</taxon>
        <taxon>Pseudomonadota</taxon>
        <taxon>Alphaproteobacteria</taxon>
        <taxon>Rhodobacterales</taxon>
        <taxon>Paracoccaceae</taxon>
        <taxon>Albimonas</taxon>
    </lineage>
</organism>
<dbReference type="STRING" id="1114924.SAMN05216258_11928"/>
<proteinExistence type="predicted"/>
<evidence type="ECO:0000256" key="1">
    <source>
        <dbReference type="SAM" id="SignalP"/>
    </source>
</evidence>
<evidence type="ECO:0000313" key="2">
    <source>
        <dbReference type="EMBL" id="SFJ23676.1"/>
    </source>
</evidence>
<gene>
    <name evidence="2" type="ORF">SAMN05216258_11928</name>
</gene>